<evidence type="ECO:0000313" key="3">
    <source>
        <dbReference type="EMBL" id="PLW05322.1"/>
    </source>
</evidence>
<reference evidence="6 7" key="1">
    <citation type="submission" date="2017-11" db="EMBL/GenBank/DDBJ databases">
        <title>De novo assembly and phasing of dikaryotic genomes from two isolates of Puccinia coronata f. sp. avenae, the causal agent of oat crown rust.</title>
        <authorList>
            <person name="Miller M.E."/>
            <person name="Zhang Y."/>
            <person name="Omidvar V."/>
            <person name="Sperschneider J."/>
            <person name="Schwessinger B."/>
            <person name="Raley C."/>
            <person name="Palmer J.M."/>
            <person name="Garnica D."/>
            <person name="Upadhyaya N."/>
            <person name="Rathjen J."/>
            <person name="Taylor J.M."/>
            <person name="Park R.F."/>
            <person name="Dodds P.N."/>
            <person name="Hirsch C.D."/>
            <person name="Kianian S.F."/>
            <person name="Figueroa M."/>
        </authorList>
    </citation>
    <scope>NUCLEOTIDE SEQUENCE [LARGE SCALE GENOMIC DNA]</scope>
    <source>
        <strain evidence="6">12SD80</strain>
    </source>
</reference>
<feature type="signal peptide" evidence="1">
    <location>
        <begin position="1"/>
        <end position="18"/>
    </location>
</feature>
<evidence type="ECO:0000313" key="5">
    <source>
        <dbReference type="EMBL" id="PLW50433.1"/>
    </source>
</evidence>
<protein>
    <recommendedName>
        <fullName evidence="8">Secreted protein</fullName>
    </recommendedName>
</protein>
<dbReference type="AlphaFoldDB" id="A0A2N5VKA2"/>
<gene>
    <name evidence="5" type="ORF">PCASD_01474</name>
    <name evidence="6" type="ORF">PCASD_01476</name>
    <name evidence="4" type="ORF">PCASD_01478</name>
    <name evidence="2" type="ORF">PCASD_26322</name>
    <name evidence="3" type="ORF">PCASD_26324</name>
</gene>
<dbReference type="Proteomes" id="UP000235392">
    <property type="component" value="Unassembled WGS sequence"/>
</dbReference>
<keyword evidence="1" id="KW-0732">Signal</keyword>
<feature type="chain" id="PRO_5014563805" description="Secreted protein" evidence="1">
    <location>
        <begin position="19"/>
        <end position="91"/>
    </location>
</feature>
<dbReference type="EMBL" id="PGCI01000010">
    <property type="protein sequence ID" value="PLW50431.1"/>
    <property type="molecule type" value="Genomic_DNA"/>
</dbReference>
<dbReference type="EMBL" id="PGCI01001360">
    <property type="protein sequence ID" value="PLW05322.1"/>
    <property type="molecule type" value="Genomic_DNA"/>
</dbReference>
<sequence length="91" mass="10397">MRASFYALGLLITLMVSASYRNVEVTHHGTDCGGGRSIPFSRNGTCERTGCENVIRAKFFYRKEEKRLIEDATTSWELEEMSRSKLEKTEV</sequence>
<dbReference type="EMBL" id="PGCI01000010">
    <property type="protein sequence ID" value="PLW50433.1"/>
    <property type="molecule type" value="Genomic_DNA"/>
</dbReference>
<evidence type="ECO:0000313" key="7">
    <source>
        <dbReference type="Proteomes" id="UP000235392"/>
    </source>
</evidence>
<comment type="caution">
    <text evidence="6">The sequence shown here is derived from an EMBL/GenBank/DDBJ whole genome shotgun (WGS) entry which is preliminary data.</text>
</comment>
<evidence type="ECO:0000313" key="4">
    <source>
        <dbReference type="EMBL" id="PLW50431.1"/>
    </source>
</evidence>
<dbReference type="EMBL" id="PGCI01001360">
    <property type="protein sequence ID" value="PLW05319.1"/>
    <property type="molecule type" value="Genomic_DNA"/>
</dbReference>
<evidence type="ECO:0000313" key="2">
    <source>
        <dbReference type="EMBL" id="PLW05319.1"/>
    </source>
</evidence>
<dbReference type="EMBL" id="PGCI01000010">
    <property type="protein sequence ID" value="PLW50435.1"/>
    <property type="molecule type" value="Genomic_DNA"/>
</dbReference>
<evidence type="ECO:0000313" key="6">
    <source>
        <dbReference type="EMBL" id="PLW50435.1"/>
    </source>
</evidence>
<organism evidence="6 7">
    <name type="scientific">Puccinia coronata f. sp. avenae</name>
    <dbReference type="NCBI Taxonomy" id="200324"/>
    <lineage>
        <taxon>Eukaryota</taxon>
        <taxon>Fungi</taxon>
        <taxon>Dikarya</taxon>
        <taxon>Basidiomycota</taxon>
        <taxon>Pucciniomycotina</taxon>
        <taxon>Pucciniomycetes</taxon>
        <taxon>Pucciniales</taxon>
        <taxon>Pucciniaceae</taxon>
        <taxon>Puccinia</taxon>
    </lineage>
</organism>
<evidence type="ECO:0000256" key="1">
    <source>
        <dbReference type="SAM" id="SignalP"/>
    </source>
</evidence>
<evidence type="ECO:0008006" key="8">
    <source>
        <dbReference type="Google" id="ProtNLM"/>
    </source>
</evidence>
<proteinExistence type="predicted"/>
<accession>A0A2N5VKA2</accession>
<name>A0A2N5VKA2_9BASI</name>